<comment type="function">
    <text evidence="1">Functions in two distinct reactions of the de novo folate biosynthetic pathway. Catalyzes the addition of a glutamate residue to dihydropteroate (7,8-dihydropteroate or H2Pte) to form dihydrofolate (7,8-dihydrofolate monoglutamate or H2Pte-Glu). Also catalyzes successive additions of L-glutamate to tetrahydrofolate or 10-formyltetrahydrofolate or 5,10-methylenetetrahydrofolate, leading to folylpolyglutamate derivatives.</text>
</comment>
<dbReference type="InterPro" id="IPR013221">
    <property type="entry name" value="Mur_ligase_cen"/>
</dbReference>
<evidence type="ECO:0000256" key="20">
    <source>
        <dbReference type="ARBA" id="ARBA00049161"/>
    </source>
</evidence>
<evidence type="ECO:0000259" key="22">
    <source>
        <dbReference type="Pfam" id="PF02875"/>
    </source>
</evidence>
<dbReference type="EMBL" id="BPEY01000040">
    <property type="protein sequence ID" value="GIU46883.1"/>
    <property type="molecule type" value="Genomic_DNA"/>
</dbReference>
<dbReference type="SUPFAM" id="SSF53623">
    <property type="entry name" value="MurD-like peptide ligases, catalytic domain"/>
    <property type="match status" value="1"/>
</dbReference>
<evidence type="ECO:0000313" key="24">
    <source>
        <dbReference type="EMBL" id="GIU46883.1"/>
    </source>
</evidence>
<evidence type="ECO:0000256" key="3">
    <source>
        <dbReference type="ARBA" id="ARBA00005150"/>
    </source>
</evidence>
<evidence type="ECO:0000256" key="6">
    <source>
        <dbReference type="ARBA" id="ARBA00013025"/>
    </source>
</evidence>
<evidence type="ECO:0000256" key="21">
    <source>
        <dbReference type="PIRNR" id="PIRNR001563"/>
    </source>
</evidence>
<evidence type="ECO:0000256" key="13">
    <source>
        <dbReference type="ARBA" id="ARBA00022909"/>
    </source>
</evidence>
<keyword evidence="9" id="KW-0479">Metal-binding</keyword>
<dbReference type="Proteomes" id="UP000887104">
    <property type="component" value="Unassembled WGS sequence"/>
</dbReference>
<evidence type="ECO:0000256" key="2">
    <source>
        <dbReference type="ARBA" id="ARBA00004799"/>
    </source>
</evidence>
<evidence type="ECO:0000313" key="25">
    <source>
        <dbReference type="Proteomes" id="UP000887104"/>
    </source>
</evidence>
<name>A0ABQ4PH74_9GAMM</name>
<reference evidence="24" key="1">
    <citation type="submission" date="2021-05" db="EMBL/GenBank/DDBJ databases">
        <title>Molecular characterization for Shewanella algae harboring chromosomal blaOXA-55-like strains isolated from clinical and environment sample.</title>
        <authorList>
            <person name="Ohama Y."/>
            <person name="Aoki K."/>
            <person name="Harada S."/>
            <person name="Moriya K."/>
            <person name="Ishii Y."/>
            <person name="Tateda K."/>
        </authorList>
    </citation>
    <scope>NUCLEOTIDE SEQUENCE</scope>
    <source>
        <strain evidence="24">JCM 11563</strain>
    </source>
</reference>
<dbReference type="SUPFAM" id="SSF53244">
    <property type="entry name" value="MurD-like peptide ligases, peptide-binding domain"/>
    <property type="match status" value="1"/>
</dbReference>
<dbReference type="PANTHER" id="PTHR11136">
    <property type="entry name" value="FOLYLPOLYGLUTAMATE SYNTHASE-RELATED"/>
    <property type="match status" value="1"/>
</dbReference>
<evidence type="ECO:0000256" key="17">
    <source>
        <dbReference type="ARBA" id="ARBA00047493"/>
    </source>
</evidence>
<evidence type="ECO:0000259" key="23">
    <source>
        <dbReference type="Pfam" id="PF08245"/>
    </source>
</evidence>
<keyword evidence="12" id="KW-0460">Magnesium</keyword>
<evidence type="ECO:0000256" key="10">
    <source>
        <dbReference type="ARBA" id="ARBA00022741"/>
    </source>
</evidence>
<gene>
    <name evidence="24" type="primary">folC</name>
    <name evidence="24" type="ORF">TUM4438_24040</name>
</gene>
<evidence type="ECO:0000256" key="18">
    <source>
        <dbReference type="ARBA" id="ARBA00047808"/>
    </source>
</evidence>
<evidence type="ECO:0000256" key="1">
    <source>
        <dbReference type="ARBA" id="ARBA00002714"/>
    </source>
</evidence>
<dbReference type="EC" id="6.3.2.17" evidence="6"/>
<comment type="catalytic activity">
    <reaction evidence="18">
        <text>10-formyltetrahydrofolyl-(gamma-L-Glu)(n) + L-glutamate + ATP = 10-formyltetrahydrofolyl-(gamma-L-Glu)(n+1) + ADP + phosphate + H(+)</text>
        <dbReference type="Rhea" id="RHEA:51904"/>
        <dbReference type="Rhea" id="RHEA-COMP:13088"/>
        <dbReference type="Rhea" id="RHEA-COMP:14300"/>
        <dbReference type="ChEBI" id="CHEBI:15378"/>
        <dbReference type="ChEBI" id="CHEBI:29985"/>
        <dbReference type="ChEBI" id="CHEBI:30616"/>
        <dbReference type="ChEBI" id="CHEBI:43474"/>
        <dbReference type="ChEBI" id="CHEBI:134413"/>
        <dbReference type="ChEBI" id="CHEBI:456216"/>
        <dbReference type="EC" id="6.3.2.17"/>
    </reaction>
</comment>
<evidence type="ECO:0000256" key="16">
    <source>
        <dbReference type="ARBA" id="ARBA00032510"/>
    </source>
</evidence>
<evidence type="ECO:0000256" key="12">
    <source>
        <dbReference type="ARBA" id="ARBA00022842"/>
    </source>
</evidence>
<evidence type="ECO:0000256" key="9">
    <source>
        <dbReference type="ARBA" id="ARBA00022723"/>
    </source>
</evidence>
<comment type="similarity">
    <text evidence="4 21">Belongs to the folylpolyglutamate synthase family.</text>
</comment>
<dbReference type="EC" id="6.3.2.12" evidence="5"/>
<comment type="catalytic activity">
    <reaction evidence="17">
        <text>(6S)-5,6,7,8-tetrahydrofolyl-(gamma-L-Glu)(n) + L-glutamate + ATP = (6S)-5,6,7,8-tetrahydrofolyl-(gamma-L-Glu)(n+1) + ADP + phosphate + H(+)</text>
        <dbReference type="Rhea" id="RHEA:10580"/>
        <dbReference type="Rhea" id="RHEA-COMP:14738"/>
        <dbReference type="Rhea" id="RHEA-COMP:14740"/>
        <dbReference type="ChEBI" id="CHEBI:15378"/>
        <dbReference type="ChEBI" id="CHEBI:29985"/>
        <dbReference type="ChEBI" id="CHEBI:30616"/>
        <dbReference type="ChEBI" id="CHEBI:43474"/>
        <dbReference type="ChEBI" id="CHEBI:141005"/>
        <dbReference type="ChEBI" id="CHEBI:456216"/>
        <dbReference type="EC" id="6.3.2.17"/>
    </reaction>
</comment>
<evidence type="ECO:0000256" key="19">
    <source>
        <dbReference type="ARBA" id="ARBA00049035"/>
    </source>
</evidence>
<accession>A0ABQ4PH74</accession>
<dbReference type="InterPro" id="IPR018109">
    <property type="entry name" value="Folylpolyglutamate_synth_CS"/>
</dbReference>
<keyword evidence="8 21" id="KW-0436">Ligase</keyword>
<comment type="caution">
    <text evidence="24">The sequence shown here is derived from an EMBL/GenBank/DDBJ whole genome shotgun (WGS) entry which is preliminary data.</text>
</comment>
<comment type="pathway">
    <text evidence="3">Cofactor biosynthesis; tetrahydrofolylpolyglutamate biosynthesis.</text>
</comment>
<dbReference type="InterPro" id="IPR004101">
    <property type="entry name" value="Mur_ligase_C"/>
</dbReference>
<evidence type="ECO:0000256" key="5">
    <source>
        <dbReference type="ARBA" id="ARBA00013023"/>
    </source>
</evidence>
<dbReference type="PROSITE" id="PS01012">
    <property type="entry name" value="FOLYLPOLYGLU_SYNT_2"/>
    <property type="match status" value="1"/>
</dbReference>
<evidence type="ECO:0000256" key="15">
    <source>
        <dbReference type="ARBA" id="ARBA00030592"/>
    </source>
</evidence>
<organism evidence="24 25">
    <name type="scientific">Shewanella sairae</name>
    <dbReference type="NCBI Taxonomy" id="190310"/>
    <lineage>
        <taxon>Bacteria</taxon>
        <taxon>Pseudomonadati</taxon>
        <taxon>Pseudomonadota</taxon>
        <taxon>Gammaproteobacteria</taxon>
        <taxon>Alteromonadales</taxon>
        <taxon>Shewanellaceae</taxon>
        <taxon>Shewanella</taxon>
    </lineage>
</organism>
<keyword evidence="25" id="KW-1185">Reference proteome</keyword>
<evidence type="ECO:0000256" key="4">
    <source>
        <dbReference type="ARBA" id="ARBA00008276"/>
    </source>
</evidence>
<dbReference type="Gene3D" id="3.90.190.20">
    <property type="entry name" value="Mur ligase, C-terminal domain"/>
    <property type="match status" value="1"/>
</dbReference>
<dbReference type="Gene3D" id="3.40.1190.10">
    <property type="entry name" value="Mur-like, catalytic domain"/>
    <property type="match status" value="1"/>
</dbReference>
<comment type="catalytic activity">
    <reaction evidence="19">
        <text>(6R)-5,10-methylenetetrahydrofolyl-(gamma-L-Glu)(n) + L-glutamate + ATP = (6R)-5,10-methylenetetrahydrofolyl-(gamma-L-Glu)(n+1) + ADP + phosphate + H(+)</text>
        <dbReference type="Rhea" id="RHEA:51912"/>
        <dbReference type="Rhea" id="RHEA-COMP:13257"/>
        <dbReference type="Rhea" id="RHEA-COMP:13258"/>
        <dbReference type="ChEBI" id="CHEBI:15378"/>
        <dbReference type="ChEBI" id="CHEBI:29985"/>
        <dbReference type="ChEBI" id="CHEBI:30616"/>
        <dbReference type="ChEBI" id="CHEBI:43474"/>
        <dbReference type="ChEBI" id="CHEBI:136572"/>
        <dbReference type="ChEBI" id="CHEBI:456216"/>
        <dbReference type="EC" id="6.3.2.17"/>
    </reaction>
</comment>
<dbReference type="Pfam" id="PF02875">
    <property type="entry name" value="Mur_ligase_C"/>
    <property type="match status" value="1"/>
</dbReference>
<dbReference type="InterPro" id="IPR036565">
    <property type="entry name" value="Mur-like_cat_sf"/>
</dbReference>
<proteinExistence type="inferred from homology"/>
<dbReference type="PIRSF" id="PIRSF001563">
    <property type="entry name" value="Folylpolyglu_synth"/>
    <property type="match status" value="1"/>
</dbReference>
<dbReference type="InterPro" id="IPR036615">
    <property type="entry name" value="Mur_ligase_C_dom_sf"/>
</dbReference>
<comment type="pathway">
    <text evidence="2">Cofactor biosynthesis; tetrahydrofolate biosynthesis; 7,8-dihydrofolate from 2-amino-4-hydroxy-6-hydroxymethyl-7,8-dihydropteridine diphosphate and 4-aminobenzoate: step 2/2.</text>
</comment>
<dbReference type="PANTHER" id="PTHR11136:SF0">
    <property type="entry name" value="DIHYDROFOLATE SYNTHETASE-RELATED"/>
    <property type="match status" value="1"/>
</dbReference>
<dbReference type="NCBIfam" id="TIGR01499">
    <property type="entry name" value="folC"/>
    <property type="match status" value="1"/>
</dbReference>
<dbReference type="InterPro" id="IPR001645">
    <property type="entry name" value="Folylpolyglutamate_synth"/>
</dbReference>
<sequence length="428" mass="46311">MIENDTLMQAAPGHGATLHTWLDFLLAIHPTEIDMGLARVAKVAERLGVNKLDHCKVVTVGGTNGKGTTCAMIEAALLMSGQTVGVYSSPHLLNYNERVRVNGVDASDADLVAAFEAIELARAEISLTFFEYATLAGLYLFKAAKLDVVLLEVGLGGRLDATNLIDADIAVVTSIDLDHQEYLGDTRELVGAEKAGIFRAGRPAIVGEPDCPQSVIAVANQARAALYRVNVDFSYQCTPQDWHYQGKQLNLAKLPLPFLPQPNAATVIAVLEHLCPTIPAEIIAKAVGETQLAGRLEYLSQSPKVIVDVAHNPHAARYLKSRLAAIPKGRLFALCGMLKDKDARSVLQELASDVDEWFLCDLAGPRGASAMELNALMPEHVNVQTFTQMQDAWHAIKAKMHADDVVIAFGSFYTVAGFKDLFKGEELV</sequence>
<keyword evidence="11 21" id="KW-0067">ATP-binding</keyword>
<evidence type="ECO:0000256" key="8">
    <source>
        <dbReference type="ARBA" id="ARBA00022598"/>
    </source>
</evidence>
<feature type="domain" description="Mur ligase C-terminal" evidence="22">
    <location>
        <begin position="294"/>
        <end position="412"/>
    </location>
</feature>
<feature type="domain" description="Mur ligase central" evidence="23">
    <location>
        <begin position="60"/>
        <end position="202"/>
    </location>
</feature>
<dbReference type="Pfam" id="PF08245">
    <property type="entry name" value="Mur_ligase_M"/>
    <property type="match status" value="1"/>
</dbReference>
<dbReference type="NCBIfam" id="NF008101">
    <property type="entry name" value="PRK10846.1"/>
    <property type="match status" value="1"/>
</dbReference>
<protein>
    <recommendedName>
        <fullName evidence="7">Dihydrofolate synthase/folylpolyglutamate synthase</fullName>
        <ecNumber evidence="5">6.3.2.12</ecNumber>
        <ecNumber evidence="6">6.3.2.17</ecNumber>
    </recommendedName>
    <alternativeName>
        <fullName evidence="16">Folylpoly-gamma-glutamate synthetase-dihydrofolate synthetase</fullName>
    </alternativeName>
    <alternativeName>
        <fullName evidence="14">Folylpolyglutamate synthetase</fullName>
    </alternativeName>
    <alternativeName>
        <fullName evidence="15">Tetrahydrofolylpolyglutamate synthase</fullName>
    </alternativeName>
</protein>
<evidence type="ECO:0000256" key="14">
    <source>
        <dbReference type="ARBA" id="ARBA00030048"/>
    </source>
</evidence>
<evidence type="ECO:0000256" key="7">
    <source>
        <dbReference type="ARBA" id="ARBA00019357"/>
    </source>
</evidence>
<comment type="catalytic activity">
    <reaction evidence="20">
        <text>7,8-dihydropteroate + L-glutamate + ATP = 7,8-dihydrofolate + ADP + phosphate + H(+)</text>
        <dbReference type="Rhea" id="RHEA:23584"/>
        <dbReference type="ChEBI" id="CHEBI:15378"/>
        <dbReference type="ChEBI" id="CHEBI:17839"/>
        <dbReference type="ChEBI" id="CHEBI:29985"/>
        <dbReference type="ChEBI" id="CHEBI:30616"/>
        <dbReference type="ChEBI" id="CHEBI:43474"/>
        <dbReference type="ChEBI" id="CHEBI:57451"/>
        <dbReference type="ChEBI" id="CHEBI:456216"/>
        <dbReference type="EC" id="6.3.2.12"/>
    </reaction>
</comment>
<keyword evidence="10 21" id="KW-0547">Nucleotide-binding</keyword>
<evidence type="ECO:0000256" key="11">
    <source>
        <dbReference type="ARBA" id="ARBA00022840"/>
    </source>
</evidence>
<keyword evidence="13" id="KW-0289">Folate biosynthesis</keyword>